<organism evidence="1 2">
    <name type="scientific">Kiloniella antarctica</name>
    <dbReference type="NCBI Taxonomy" id="1550907"/>
    <lineage>
        <taxon>Bacteria</taxon>
        <taxon>Pseudomonadati</taxon>
        <taxon>Pseudomonadota</taxon>
        <taxon>Alphaproteobacteria</taxon>
        <taxon>Rhodospirillales</taxon>
        <taxon>Kiloniellaceae</taxon>
        <taxon>Kiloniella</taxon>
    </lineage>
</organism>
<gene>
    <name evidence="1" type="ORF">ACFSKO_13360</name>
</gene>
<dbReference type="RefSeq" id="WP_380252421.1">
    <property type="nucleotide sequence ID" value="NZ_JBHUII010000006.1"/>
</dbReference>
<keyword evidence="2" id="KW-1185">Reference proteome</keyword>
<evidence type="ECO:0000313" key="2">
    <source>
        <dbReference type="Proteomes" id="UP001597294"/>
    </source>
</evidence>
<reference evidence="2" key="1">
    <citation type="journal article" date="2019" name="Int. J. Syst. Evol. Microbiol.">
        <title>The Global Catalogue of Microorganisms (GCM) 10K type strain sequencing project: providing services to taxonomists for standard genome sequencing and annotation.</title>
        <authorList>
            <consortium name="The Broad Institute Genomics Platform"/>
            <consortium name="The Broad Institute Genome Sequencing Center for Infectious Disease"/>
            <person name="Wu L."/>
            <person name="Ma J."/>
        </authorList>
    </citation>
    <scope>NUCLEOTIDE SEQUENCE [LARGE SCALE GENOMIC DNA]</scope>
    <source>
        <strain evidence="2">CGMCC 4.7192</strain>
    </source>
</reference>
<proteinExistence type="predicted"/>
<comment type="caution">
    <text evidence="1">The sequence shown here is derived from an EMBL/GenBank/DDBJ whole genome shotgun (WGS) entry which is preliminary data.</text>
</comment>
<accession>A0ABW5BPD8</accession>
<protein>
    <recommendedName>
        <fullName evidence="3">HTH CENPB-type domain-containing protein</fullName>
    </recommendedName>
</protein>
<sequence length="73" mass="8950">MKQRNNWNEFYRRHRKALEVGDKRRQHETYPPLREATHDALREHNRSQDQDLIKSVGWMSKFQQLFGREKRGG</sequence>
<evidence type="ECO:0008006" key="3">
    <source>
        <dbReference type="Google" id="ProtNLM"/>
    </source>
</evidence>
<dbReference type="Proteomes" id="UP001597294">
    <property type="component" value="Unassembled WGS sequence"/>
</dbReference>
<name>A0ABW5BPD8_9PROT</name>
<dbReference type="EMBL" id="JBHUII010000006">
    <property type="protein sequence ID" value="MFD2206615.1"/>
    <property type="molecule type" value="Genomic_DNA"/>
</dbReference>
<evidence type="ECO:0000313" key="1">
    <source>
        <dbReference type="EMBL" id="MFD2206615.1"/>
    </source>
</evidence>